<dbReference type="AlphaFoldDB" id="A0AAE3XIY9"/>
<name>A0AAE3XIY9_9DEIO</name>
<dbReference type="RefSeq" id="WP_309859458.1">
    <property type="nucleotide sequence ID" value="NZ_JAVDQJ010000034.1"/>
</dbReference>
<gene>
    <name evidence="1" type="ORF">J2Y00_005083</name>
</gene>
<organism evidence="1 2">
    <name type="scientific">Deinococcus soli</name>
    <name type="common">ex Cha et al. 2016</name>
    <dbReference type="NCBI Taxonomy" id="1309411"/>
    <lineage>
        <taxon>Bacteria</taxon>
        <taxon>Thermotogati</taxon>
        <taxon>Deinococcota</taxon>
        <taxon>Deinococci</taxon>
        <taxon>Deinococcales</taxon>
        <taxon>Deinococcaceae</taxon>
        <taxon>Deinococcus</taxon>
    </lineage>
</organism>
<comment type="caution">
    <text evidence="1">The sequence shown here is derived from an EMBL/GenBank/DDBJ whole genome shotgun (WGS) entry which is preliminary data.</text>
</comment>
<evidence type="ECO:0000313" key="1">
    <source>
        <dbReference type="EMBL" id="MDR6221447.1"/>
    </source>
</evidence>
<accession>A0AAE3XIY9</accession>
<reference evidence="1" key="1">
    <citation type="submission" date="2023-07" db="EMBL/GenBank/DDBJ databases">
        <title>Sorghum-associated microbial communities from plants grown in Nebraska, USA.</title>
        <authorList>
            <person name="Schachtman D."/>
        </authorList>
    </citation>
    <scope>NUCLEOTIDE SEQUENCE</scope>
    <source>
        <strain evidence="1">BE330</strain>
    </source>
</reference>
<proteinExistence type="predicted"/>
<evidence type="ECO:0000313" key="2">
    <source>
        <dbReference type="Proteomes" id="UP001185331"/>
    </source>
</evidence>
<dbReference type="EMBL" id="JAVDQK010000034">
    <property type="protein sequence ID" value="MDR6221447.1"/>
    <property type="molecule type" value="Genomic_DNA"/>
</dbReference>
<sequence>MVAFSARAAEGAPVRATVTAVQNLPDLTNLAAVEHWENEMRQADWTHEAFIAAYEADASPIALLRCVPHTIVFGTAHYSKASEYARRVLAATMDPAVRLMASASMTIDLMYQARTQGLDEASGAFAVIHTLEQQLREAQALQTTPLLALEVEFRVSQALAVAYHQTHQPQQAVALASRGVQLAYLLGAPRSISNAKVVYSMALHVQGALFEALRLRLSMIREPGLDQDRVEGTVIASSILMANIGQDENATQALQDLQISRAHPRAAAWQRFIEALYGKAAVDEPLTGAYQWQRGAKEIVEALLSMIDSQSKAPTRQLDERRESLLRTALKTLNMHDWERLDSDRALVKWMRAWMYLQLGEGGLMQREAAGVQVGREELSTRILMVGVKLELAAQLGEFMIESMTKTEADARAIFALAREHADSTARGLAELLTYWHPLAAAYLYLMPGGIPELRDATEGIVRVNERHTAYGLTLPPAFATEQFLREFNVRLDALLPTPLNKMMRVQRDRLLINRGKTAHFRPILSSAKLAYLLLKAEETAERRKAASAVMALGGLPKLRSDFAEPERAFITAQLQSLLHGEQSVAQFDEAVLRFSS</sequence>
<dbReference type="Proteomes" id="UP001185331">
    <property type="component" value="Unassembled WGS sequence"/>
</dbReference>
<protein>
    <submittedName>
        <fullName evidence="1">Uncharacterized protein</fullName>
    </submittedName>
</protein>